<evidence type="ECO:0000256" key="1">
    <source>
        <dbReference type="SAM" id="MobiDB-lite"/>
    </source>
</evidence>
<organism evidence="2">
    <name type="scientific">Emiliania huxleyi</name>
    <name type="common">Coccolithophore</name>
    <name type="synonym">Pontosphaera huxleyi</name>
    <dbReference type="NCBI Taxonomy" id="2903"/>
    <lineage>
        <taxon>Eukaryota</taxon>
        <taxon>Haptista</taxon>
        <taxon>Haptophyta</taxon>
        <taxon>Prymnesiophyceae</taxon>
        <taxon>Isochrysidales</taxon>
        <taxon>Noelaerhabdaceae</taxon>
        <taxon>Emiliania</taxon>
    </lineage>
</organism>
<proteinExistence type="predicted"/>
<feature type="compositionally biased region" description="Basic residues" evidence="1">
    <location>
        <begin position="350"/>
        <end position="361"/>
    </location>
</feature>
<gene>
    <name evidence="2" type="ORF">EHUX00137_LOCUS24280</name>
</gene>
<accession>A0A7S3SP53</accession>
<feature type="region of interest" description="Disordered" evidence="1">
    <location>
        <begin position="341"/>
        <end position="361"/>
    </location>
</feature>
<evidence type="ECO:0008006" key="3">
    <source>
        <dbReference type="Google" id="ProtNLM"/>
    </source>
</evidence>
<dbReference type="AlphaFoldDB" id="A0A7S3SP53"/>
<reference evidence="2" key="1">
    <citation type="submission" date="2021-01" db="EMBL/GenBank/DDBJ databases">
        <authorList>
            <person name="Corre E."/>
            <person name="Pelletier E."/>
            <person name="Niang G."/>
            <person name="Scheremetjew M."/>
            <person name="Finn R."/>
            <person name="Kale V."/>
            <person name="Holt S."/>
            <person name="Cochrane G."/>
            <person name="Meng A."/>
            <person name="Brown T."/>
            <person name="Cohen L."/>
        </authorList>
    </citation>
    <scope>NUCLEOTIDE SEQUENCE</scope>
    <source>
        <strain evidence="2">379</strain>
    </source>
</reference>
<dbReference type="EMBL" id="HBIR01031330">
    <property type="protein sequence ID" value="CAE0560604.1"/>
    <property type="molecule type" value="Transcribed_RNA"/>
</dbReference>
<evidence type="ECO:0000313" key="2">
    <source>
        <dbReference type="EMBL" id="CAE0560604.1"/>
    </source>
</evidence>
<protein>
    <recommendedName>
        <fullName evidence="3">Methyltransferase FkbM domain-containing protein</fullName>
    </recommendedName>
</protein>
<name>A0A7S3SP53_EMIHU</name>
<sequence>MLPLAPLAYSHTLAGCGPRNVYVDLGASWCNTLQLHTQLEEAAARSGPWMVYAFEAAPLIAPYVESCTVELTAGRPIPPAPVPPTGSTADFLAYVRSNEELRVCDKGGASRIKACVFALPAMVRNMSRLSVDPVLGSRETVEARLAAAGHACPERHSYTAIHAAASDANGTATMGGGIEQLMVGGSKPLFAGQSGLYMHNESIGGQAHRSQWDVRSVDTVRWIQHNVRPEEPFDSQLWTSTESSSPHKPVSEQDFFVLKMDIEGFEHKLIPSMLEANLTDLIDVFVWECHYGVIGSKCHSLFARAASVPGFLPKAVYTESSSRGHYQKMELPRREGAISRMTGRHEGVSRKRIGRARRALK</sequence>